<reference evidence="1" key="1">
    <citation type="submission" date="2023-07" db="EMBL/GenBank/DDBJ databases">
        <title>draft genome sequence of fig (Ficus carica).</title>
        <authorList>
            <person name="Takahashi T."/>
            <person name="Nishimura K."/>
        </authorList>
    </citation>
    <scope>NUCLEOTIDE SEQUENCE</scope>
</reference>
<sequence>MMSTQRLEMQHPHRACQIFRNLEFKLSNDLAVRFETRSLLISFFKALVRKQFCILQKWSKSRQAKGTSELGTWRRAASLKACCSRRGRRELRSDGVKLVIP</sequence>
<accession>A0AA88EI84</accession>
<comment type="caution">
    <text evidence="1">The sequence shown here is derived from an EMBL/GenBank/DDBJ whole genome shotgun (WGS) entry which is preliminary data.</text>
</comment>
<name>A0AA88EI84_FICCA</name>
<dbReference type="EMBL" id="BTGU01020381">
    <property type="protein sequence ID" value="GMN75489.1"/>
    <property type="molecule type" value="Genomic_DNA"/>
</dbReference>
<dbReference type="AlphaFoldDB" id="A0AA88EI84"/>
<organism evidence="1 2">
    <name type="scientific">Ficus carica</name>
    <name type="common">Common fig</name>
    <dbReference type="NCBI Taxonomy" id="3494"/>
    <lineage>
        <taxon>Eukaryota</taxon>
        <taxon>Viridiplantae</taxon>
        <taxon>Streptophyta</taxon>
        <taxon>Embryophyta</taxon>
        <taxon>Tracheophyta</taxon>
        <taxon>Spermatophyta</taxon>
        <taxon>Magnoliopsida</taxon>
        <taxon>eudicotyledons</taxon>
        <taxon>Gunneridae</taxon>
        <taxon>Pentapetalae</taxon>
        <taxon>rosids</taxon>
        <taxon>fabids</taxon>
        <taxon>Rosales</taxon>
        <taxon>Moraceae</taxon>
        <taxon>Ficeae</taxon>
        <taxon>Ficus</taxon>
    </lineage>
</organism>
<proteinExistence type="predicted"/>
<evidence type="ECO:0000313" key="1">
    <source>
        <dbReference type="EMBL" id="GMN75489.1"/>
    </source>
</evidence>
<evidence type="ECO:0000313" key="2">
    <source>
        <dbReference type="Proteomes" id="UP001187192"/>
    </source>
</evidence>
<keyword evidence="2" id="KW-1185">Reference proteome</keyword>
<gene>
    <name evidence="1" type="ORF">TIFTF001_056312</name>
</gene>
<protein>
    <submittedName>
        <fullName evidence="1">Uncharacterized protein</fullName>
    </submittedName>
</protein>
<dbReference type="Proteomes" id="UP001187192">
    <property type="component" value="Unassembled WGS sequence"/>
</dbReference>